<comment type="caution">
    <text evidence="3">The sequence shown here is derived from an EMBL/GenBank/DDBJ whole genome shotgun (WGS) entry which is preliminary data.</text>
</comment>
<dbReference type="PANTHER" id="PTHR24201">
    <property type="entry name" value="ANK_REP_REGION DOMAIN-CONTAINING PROTEIN"/>
    <property type="match status" value="1"/>
</dbReference>
<evidence type="ECO:0000256" key="1">
    <source>
        <dbReference type="ARBA" id="ARBA00022737"/>
    </source>
</evidence>
<dbReference type="Proteomes" id="UP000292347">
    <property type="component" value="Unassembled WGS sequence"/>
</dbReference>
<dbReference type="InterPro" id="IPR002110">
    <property type="entry name" value="Ankyrin_rpt"/>
</dbReference>
<protein>
    <submittedName>
        <fullName evidence="3">Ankyrin repeat domain-containing protein</fullName>
    </submittedName>
</protein>
<dbReference type="Pfam" id="PF12796">
    <property type="entry name" value="Ank_2"/>
    <property type="match status" value="1"/>
</dbReference>
<dbReference type="Gene3D" id="1.25.40.20">
    <property type="entry name" value="Ankyrin repeat-containing domain"/>
    <property type="match status" value="1"/>
</dbReference>
<dbReference type="SUPFAM" id="SSF48403">
    <property type="entry name" value="Ankyrin repeat"/>
    <property type="match status" value="1"/>
</dbReference>
<keyword evidence="2" id="KW-0040">ANK repeat</keyword>
<dbReference type="InterPro" id="IPR050776">
    <property type="entry name" value="Ank_Repeat/CDKN_Inhibitor"/>
</dbReference>
<gene>
    <name evidence="3" type="ORF">EO081_14095</name>
</gene>
<dbReference type="RefSeq" id="WP_129342733.1">
    <property type="nucleotide sequence ID" value="NZ_JACIDD010000003.1"/>
</dbReference>
<evidence type="ECO:0000256" key="2">
    <source>
        <dbReference type="ARBA" id="ARBA00023043"/>
    </source>
</evidence>
<proteinExistence type="predicted"/>
<dbReference type="PROSITE" id="PS50297">
    <property type="entry name" value="ANK_REP_REGION"/>
    <property type="match status" value="2"/>
</dbReference>
<evidence type="ECO:0000313" key="3">
    <source>
        <dbReference type="EMBL" id="RXZ30330.1"/>
    </source>
</evidence>
<dbReference type="AlphaFoldDB" id="A0A4Q2IM09"/>
<dbReference type="EMBL" id="SDPT01000003">
    <property type="protein sequence ID" value="RXZ30330.1"/>
    <property type="molecule type" value="Genomic_DNA"/>
</dbReference>
<dbReference type="SMART" id="SM00248">
    <property type="entry name" value="ANK"/>
    <property type="match status" value="3"/>
</dbReference>
<organism evidence="3 4">
    <name type="scientific">Sphingomonas desiccabilis</name>
    <dbReference type="NCBI Taxonomy" id="429134"/>
    <lineage>
        <taxon>Bacteria</taxon>
        <taxon>Pseudomonadati</taxon>
        <taxon>Pseudomonadota</taxon>
        <taxon>Alphaproteobacteria</taxon>
        <taxon>Sphingomonadales</taxon>
        <taxon>Sphingomonadaceae</taxon>
        <taxon>Sphingomonas</taxon>
    </lineage>
</organism>
<name>A0A4Q2IM09_9SPHN</name>
<reference evidence="3 4" key="1">
    <citation type="submission" date="2019-01" db="EMBL/GenBank/DDBJ databases">
        <title>Sphingomonas mucosissima sp. nov. and Sphingomonas desiccabilis sp. nov., from biological soil crusts in the Colorado Plateau, USA.</title>
        <authorList>
            <person name="Zhu D."/>
        </authorList>
    </citation>
    <scope>NUCLEOTIDE SEQUENCE [LARGE SCALE GENOMIC DNA]</scope>
    <source>
        <strain evidence="3 4">CP1D</strain>
    </source>
</reference>
<sequence length="199" mass="21518">MSRVLNLCLAAALVASPSIATAQQRSQSYEFLEAVRKGDGDKVTDFLNQPGQLLINSKDRTTGDGALHIVTSRSDGVYLRFLLSKGADPNIRDADGNTPAMLAVEKGFTDGLDSLIRYKANLNLANSRGETPLIRAVQLRRIDLVRTLIEGGANPDQADVMAGMSARDYARRDTRTPALLKLMDEAPKAKKPVVAGPRL</sequence>
<keyword evidence="1" id="KW-0677">Repeat</keyword>
<dbReference type="PROSITE" id="PS50088">
    <property type="entry name" value="ANK_REPEAT"/>
    <property type="match status" value="3"/>
</dbReference>
<keyword evidence="4" id="KW-1185">Reference proteome</keyword>
<evidence type="ECO:0000313" key="4">
    <source>
        <dbReference type="Proteomes" id="UP000292347"/>
    </source>
</evidence>
<dbReference type="InterPro" id="IPR036770">
    <property type="entry name" value="Ankyrin_rpt-contain_sf"/>
</dbReference>
<dbReference type="OrthoDB" id="7390289at2"/>
<accession>A0A4Q2IM09</accession>